<evidence type="ECO:0000256" key="1">
    <source>
        <dbReference type="SAM" id="SignalP"/>
    </source>
</evidence>
<dbReference type="GO" id="GO:0004869">
    <property type="term" value="F:cysteine-type endopeptidase inhibitor activity"/>
    <property type="evidence" value="ECO:0007669"/>
    <property type="project" value="InterPro"/>
</dbReference>
<proteinExistence type="predicted"/>
<protein>
    <submittedName>
        <fullName evidence="3">2-oxoglutarate dehydrogenase</fullName>
    </submittedName>
</protein>
<dbReference type="Proteomes" id="UP000294166">
    <property type="component" value="Unassembled WGS sequence"/>
</dbReference>
<dbReference type="InterPro" id="IPR018073">
    <property type="entry name" value="Prot_inh_cystat_CS"/>
</dbReference>
<dbReference type="Proteomes" id="UP000294063">
    <property type="component" value="Unassembled WGS sequence"/>
</dbReference>
<feature type="signal peptide" evidence="1">
    <location>
        <begin position="1"/>
        <end position="20"/>
    </location>
</feature>
<reference evidence="5 6" key="1">
    <citation type="submission" date="2019-02" db="EMBL/GenBank/DDBJ databases">
        <title>Genome sequences of Aliivibrio finisterrensis strains from farmed Atlantic salmon.</title>
        <authorList>
            <person name="Bowman J.P."/>
        </authorList>
    </citation>
    <scope>NUCLEOTIDE SEQUENCE [LARGE SCALE GENOMIC DNA]</scope>
    <source>
        <strain evidence="4 6">A21</strain>
        <strain evidence="3 5">A46</strain>
    </source>
</reference>
<dbReference type="InterPro" id="IPR046350">
    <property type="entry name" value="Cystatin_sf"/>
</dbReference>
<dbReference type="InterPro" id="IPR000010">
    <property type="entry name" value="Cystatin_dom"/>
</dbReference>
<sequence>MKLFTILACSSILLFTAGCAQQTQQKPEISSDNMNPLCNVDNGMAGGWNTSIVTPDVEQATNYVLGMMNTSAKLEKILAVKTQVVAGTNYAIDFKLDDGQVWNTRVFRNLNGKFTMTQPAQQGSMNQNCQS</sequence>
<evidence type="ECO:0000313" key="6">
    <source>
        <dbReference type="Proteomes" id="UP000294166"/>
    </source>
</evidence>
<dbReference type="Pfam" id="PF00031">
    <property type="entry name" value="Cystatin"/>
    <property type="match status" value="1"/>
</dbReference>
<dbReference type="EMBL" id="SEZK01000017">
    <property type="protein sequence ID" value="RYU50997.1"/>
    <property type="molecule type" value="Genomic_DNA"/>
</dbReference>
<evidence type="ECO:0000313" key="4">
    <source>
        <dbReference type="EMBL" id="RYU64019.1"/>
    </source>
</evidence>
<gene>
    <name evidence="4" type="ORF">ERW53_11750</name>
    <name evidence="3" type="ORF">ERW57_11310</name>
</gene>
<dbReference type="CDD" id="cd00042">
    <property type="entry name" value="CY"/>
    <property type="match status" value="1"/>
</dbReference>
<evidence type="ECO:0000313" key="5">
    <source>
        <dbReference type="Proteomes" id="UP000294063"/>
    </source>
</evidence>
<dbReference type="EMBL" id="SEZN01000019">
    <property type="protein sequence ID" value="RYU64019.1"/>
    <property type="molecule type" value="Genomic_DNA"/>
</dbReference>
<dbReference type="AlphaFoldDB" id="A0A4Q5KTI4"/>
<evidence type="ECO:0000313" key="3">
    <source>
        <dbReference type="EMBL" id="RYU50997.1"/>
    </source>
</evidence>
<accession>A0A4Q5KTI4</accession>
<organism evidence="3 5">
    <name type="scientific">Aliivibrio finisterrensis</name>
    <dbReference type="NCBI Taxonomy" id="511998"/>
    <lineage>
        <taxon>Bacteria</taxon>
        <taxon>Pseudomonadati</taxon>
        <taxon>Pseudomonadota</taxon>
        <taxon>Gammaproteobacteria</taxon>
        <taxon>Vibrionales</taxon>
        <taxon>Vibrionaceae</taxon>
        <taxon>Aliivibrio</taxon>
    </lineage>
</organism>
<dbReference type="RefSeq" id="WP_130048461.1">
    <property type="nucleotide sequence ID" value="NZ_SEZK01000017.1"/>
</dbReference>
<dbReference type="SUPFAM" id="SSF54403">
    <property type="entry name" value="Cystatin/monellin"/>
    <property type="match status" value="1"/>
</dbReference>
<name>A0A4Q5KTI4_9GAMM</name>
<keyword evidence="1" id="KW-0732">Signal</keyword>
<dbReference type="Gene3D" id="3.10.450.10">
    <property type="match status" value="1"/>
</dbReference>
<feature type="domain" description="Cystatin" evidence="2">
    <location>
        <begin position="55"/>
        <end position="113"/>
    </location>
</feature>
<evidence type="ECO:0000259" key="2">
    <source>
        <dbReference type="Pfam" id="PF00031"/>
    </source>
</evidence>
<dbReference type="PROSITE" id="PS00287">
    <property type="entry name" value="CYSTATIN"/>
    <property type="match status" value="1"/>
</dbReference>
<feature type="chain" id="PRO_5021002360" evidence="1">
    <location>
        <begin position="21"/>
        <end position="131"/>
    </location>
</feature>
<dbReference type="PROSITE" id="PS51257">
    <property type="entry name" value="PROKAR_LIPOPROTEIN"/>
    <property type="match status" value="1"/>
</dbReference>
<keyword evidence="6" id="KW-1185">Reference proteome</keyword>
<comment type="caution">
    <text evidence="3">The sequence shown here is derived from an EMBL/GenBank/DDBJ whole genome shotgun (WGS) entry which is preliminary data.</text>
</comment>